<dbReference type="Gene3D" id="1.20.245.10">
    <property type="entry name" value="Lipoxygenase-1, Domain 5"/>
    <property type="match status" value="1"/>
</dbReference>
<reference evidence="18" key="1">
    <citation type="submission" date="2025-08" db="UniProtKB">
        <authorList>
            <consortium name="RefSeq"/>
        </authorList>
    </citation>
    <scope>IDENTIFICATION</scope>
    <source>
        <strain evidence="18">OHB3-1</strain>
    </source>
</reference>
<keyword evidence="11 14" id="KW-0275">Fatty acid biosynthesis</keyword>
<evidence type="ECO:0000256" key="7">
    <source>
        <dbReference type="ARBA" id="ARBA00022964"/>
    </source>
</evidence>
<dbReference type="Gene3D" id="4.10.372.10">
    <property type="entry name" value="Lipoxygenase-1, Domain 3"/>
    <property type="match status" value="1"/>
</dbReference>
<dbReference type="InterPro" id="IPR020834">
    <property type="entry name" value="LipOase_CS"/>
</dbReference>
<feature type="domain" description="Lipoxygenase" evidence="16">
    <location>
        <begin position="210"/>
        <end position="898"/>
    </location>
</feature>
<evidence type="ECO:0000313" key="18">
    <source>
        <dbReference type="RefSeq" id="XP_022153766.1"/>
    </source>
</evidence>
<keyword evidence="7 13" id="KW-0223">Dioxygenase</keyword>
<dbReference type="GO" id="GO:0016702">
    <property type="term" value="F:oxidoreductase activity, acting on single donors with incorporation of molecular oxygen, incorporation of two atoms of oxygen"/>
    <property type="evidence" value="ECO:0007669"/>
    <property type="project" value="InterPro"/>
</dbReference>
<feature type="domain" description="PLAT" evidence="15">
    <location>
        <begin position="79"/>
        <end position="206"/>
    </location>
</feature>
<dbReference type="Proteomes" id="UP000504603">
    <property type="component" value="Unplaced"/>
</dbReference>
<dbReference type="GO" id="GO:0031408">
    <property type="term" value="P:oxylipin biosynthetic process"/>
    <property type="evidence" value="ECO:0007669"/>
    <property type="project" value="UniProtKB-UniRule"/>
</dbReference>
<dbReference type="UniPathway" id="UPA00382"/>
<evidence type="ECO:0000256" key="9">
    <source>
        <dbReference type="ARBA" id="ARBA00023004"/>
    </source>
</evidence>
<dbReference type="GO" id="GO:0034440">
    <property type="term" value="P:lipid oxidation"/>
    <property type="evidence" value="ECO:0007669"/>
    <property type="project" value="InterPro"/>
</dbReference>
<organism evidence="17 18">
    <name type="scientific">Momordica charantia</name>
    <name type="common">Bitter gourd</name>
    <name type="synonym">Balsam pear</name>
    <dbReference type="NCBI Taxonomy" id="3673"/>
    <lineage>
        <taxon>Eukaryota</taxon>
        <taxon>Viridiplantae</taxon>
        <taxon>Streptophyta</taxon>
        <taxon>Embryophyta</taxon>
        <taxon>Tracheophyta</taxon>
        <taxon>Spermatophyta</taxon>
        <taxon>Magnoliopsida</taxon>
        <taxon>eudicotyledons</taxon>
        <taxon>Gunneridae</taxon>
        <taxon>Pentapetalae</taxon>
        <taxon>rosids</taxon>
        <taxon>fabids</taxon>
        <taxon>Cucurbitales</taxon>
        <taxon>Cucurbitaceae</taxon>
        <taxon>Momordiceae</taxon>
        <taxon>Momordica</taxon>
    </lineage>
</organism>
<evidence type="ECO:0000259" key="15">
    <source>
        <dbReference type="PROSITE" id="PS50095"/>
    </source>
</evidence>
<dbReference type="RefSeq" id="XP_022153766.1">
    <property type="nucleotide sequence ID" value="XM_022298074.1"/>
</dbReference>
<comment type="cofactor">
    <cofactor evidence="1 13">
        <name>Fe cation</name>
        <dbReference type="ChEBI" id="CHEBI:24875"/>
    </cofactor>
</comment>
<dbReference type="PANTHER" id="PTHR11771">
    <property type="entry name" value="LIPOXYGENASE"/>
    <property type="match status" value="1"/>
</dbReference>
<dbReference type="InterPro" id="IPR001246">
    <property type="entry name" value="LipOase_plant"/>
</dbReference>
<dbReference type="InterPro" id="IPR020833">
    <property type="entry name" value="LipOase_Fe_BS"/>
</dbReference>
<dbReference type="OrthoDB" id="407298at2759"/>
<dbReference type="FunFam" id="1.20.245.10:FF:000002">
    <property type="entry name" value="Lipoxygenase"/>
    <property type="match status" value="1"/>
</dbReference>
<sequence>MLKGQGFGGCTRAAAPASLRHMQRPSLCSIHAEAAFLPPYWNPSCQKQKSSNGRLSLVCRREIKAGLSTSAKPTTSVQTKVVVKKITGLSTSSQFLRDVKDDVEKFLKLQFASNLLDPRTGSEKATIRVEAKLTSEDLVEEIYEASFQVASDFGEIGAVIVENPNEKEMYIKEVDLTGLASGPSTITCNSWVQPPTVLPKVQRVFFTSKSYLPFQTPAGLKSMRAAELVNLRGNGTGERKSTDNIYDYDVYNDLGDCTLEELRRPVLGGLERPYPRRCRTGRPHCKKDPDTEEKPVGSMYVPRDQTFSNVKQAVFTIDLLRAAFPKLEIFFDKKATFSNFEEIDALFSRDGFNLRNLESPTSLNDLLPWRFKLVSETEEFFLHFQRPEPMDRDKFFWLSDEEFARETLAGLNPYSIQLVTEWPLMSKLDPEIYGPPESAFNTQMLDQQIGSMTVQEAIQKKKLFIVDYHDMLLPYVQKVRALKGTTLYGSRTLFFLNEDETLRPLAIELTRPPMDDKPQWKRVYGPSEQATHLWVWRFAKAHALVNDAGYHQLITHWLRTHCSVEPYCIATNRQLSAMHPIYRLLHPHFRYTMEINADARSNLINADGIIETTFSTKKYSMELSSTAYHLQWQFDLQALPADLIHRGLAEEDPFASHGLKLNIKDYPFANDGLILWDALKEWVTEYVNHYYPDPYLITSDTELQAWWTEIRTVGHADKKYAPGWPALNTPQDLIDIITNIAWVASAHHAAVNFGQYAYAGYFPNRPSIARTNMPTEDFNPALWRSFLEKPEDVLLDAFPSPNQATTVMLVLDVLSSHSPDEEYIGKTMEPSWGDDPVIKAAFDRFSMKMKELEVIIDYRNADCNLKNRTGAGITPYELLKPFSGPGVTGKGVPCSVSI</sequence>
<evidence type="ECO:0000256" key="8">
    <source>
        <dbReference type="ARBA" id="ARBA00023002"/>
    </source>
</evidence>
<evidence type="ECO:0000256" key="2">
    <source>
        <dbReference type="ARBA" id="ARBA00009419"/>
    </source>
</evidence>
<dbReference type="PROSITE" id="PS50095">
    <property type="entry name" value="PLAT"/>
    <property type="match status" value="1"/>
</dbReference>
<evidence type="ECO:0000256" key="14">
    <source>
        <dbReference type="RuleBase" id="RU003975"/>
    </source>
</evidence>
<name>A0A6J1DLP5_MOMCH</name>
<dbReference type="InterPro" id="IPR036226">
    <property type="entry name" value="LipOase_C_sf"/>
</dbReference>
<keyword evidence="10" id="KW-0443">Lipid metabolism</keyword>
<keyword evidence="8 13" id="KW-0560">Oxidoreductase</keyword>
<dbReference type="PROSITE" id="PS00081">
    <property type="entry name" value="LIPOXYGENASE_2"/>
    <property type="match status" value="1"/>
</dbReference>
<dbReference type="PROSITE" id="PS00711">
    <property type="entry name" value="LIPOXYGENASE_1"/>
    <property type="match status" value="1"/>
</dbReference>
<evidence type="ECO:0000256" key="12">
    <source>
        <dbReference type="PROSITE-ProRule" id="PRU00152"/>
    </source>
</evidence>
<evidence type="ECO:0000256" key="5">
    <source>
        <dbReference type="ARBA" id="ARBA00022767"/>
    </source>
</evidence>
<dbReference type="Pfam" id="PF00305">
    <property type="entry name" value="Lipoxygenase"/>
    <property type="match status" value="1"/>
</dbReference>
<evidence type="ECO:0000256" key="1">
    <source>
        <dbReference type="ARBA" id="ARBA00001962"/>
    </source>
</evidence>
<dbReference type="GeneID" id="111021206"/>
<evidence type="ECO:0000313" key="17">
    <source>
        <dbReference type="Proteomes" id="UP000504603"/>
    </source>
</evidence>
<evidence type="ECO:0000256" key="3">
    <source>
        <dbReference type="ARBA" id="ARBA00022516"/>
    </source>
</evidence>
<evidence type="ECO:0000256" key="6">
    <source>
        <dbReference type="ARBA" id="ARBA00022832"/>
    </source>
</evidence>
<keyword evidence="6" id="KW-0276">Fatty acid metabolism</keyword>
<evidence type="ECO:0000256" key="10">
    <source>
        <dbReference type="ARBA" id="ARBA00023098"/>
    </source>
</evidence>
<evidence type="ECO:0000259" key="16">
    <source>
        <dbReference type="PROSITE" id="PS51393"/>
    </source>
</evidence>
<dbReference type="InterPro" id="IPR000907">
    <property type="entry name" value="LipOase"/>
</dbReference>
<keyword evidence="9 13" id="KW-0408">Iron</keyword>
<evidence type="ECO:0000256" key="11">
    <source>
        <dbReference type="ARBA" id="ARBA00023160"/>
    </source>
</evidence>
<dbReference type="SUPFAM" id="SSF49723">
    <property type="entry name" value="Lipase/lipooxygenase domain (PLAT/LH2 domain)"/>
    <property type="match status" value="1"/>
</dbReference>
<dbReference type="InterPro" id="IPR001024">
    <property type="entry name" value="PLAT/LH2_dom"/>
</dbReference>
<keyword evidence="4 13" id="KW-0479">Metal-binding</keyword>
<dbReference type="AlphaFoldDB" id="A0A6J1DLP5"/>
<dbReference type="PRINTS" id="PR00468">
    <property type="entry name" value="PLTLPOXGNASE"/>
</dbReference>
<evidence type="ECO:0000256" key="13">
    <source>
        <dbReference type="RuleBase" id="RU003974"/>
    </source>
</evidence>
<dbReference type="Gene3D" id="2.60.60.20">
    <property type="entry name" value="PLAT/LH2 domain"/>
    <property type="match status" value="1"/>
</dbReference>
<dbReference type="SMART" id="SM00308">
    <property type="entry name" value="LH2"/>
    <property type="match status" value="1"/>
</dbReference>
<dbReference type="InterPro" id="IPR036392">
    <property type="entry name" value="PLAT/LH2_dom_sf"/>
</dbReference>
<dbReference type="SUPFAM" id="SSF48484">
    <property type="entry name" value="Lipoxigenase"/>
    <property type="match status" value="1"/>
</dbReference>
<proteinExistence type="inferred from homology"/>
<dbReference type="InterPro" id="IPR027433">
    <property type="entry name" value="Lipoxygenase_dom_3"/>
</dbReference>
<accession>A0A6J1DLP5</accession>
<keyword evidence="5 14" id="KW-0925">Oxylipin biosynthesis</keyword>
<dbReference type="Gene3D" id="4.10.375.10">
    <property type="entry name" value="Lipoxygenase-1, Domain 2"/>
    <property type="match status" value="1"/>
</dbReference>
<dbReference type="Gene3D" id="3.10.450.60">
    <property type="match status" value="1"/>
</dbReference>
<dbReference type="PROSITE" id="PS51393">
    <property type="entry name" value="LIPOXYGENASE_3"/>
    <property type="match status" value="1"/>
</dbReference>
<dbReference type="GO" id="GO:0006633">
    <property type="term" value="P:fatty acid biosynthetic process"/>
    <property type="evidence" value="ECO:0007669"/>
    <property type="project" value="UniProtKB-KW"/>
</dbReference>
<comment type="function">
    <text evidence="14">Plant lipoxygenase may be involved in a number of diverse aspects of plant physiology including growth and development, pest resistance, and senescence or responses to wounding.</text>
</comment>
<dbReference type="EC" id="1.13.11.-" evidence="14"/>
<dbReference type="PRINTS" id="PR00087">
    <property type="entry name" value="LIPOXYGENASE"/>
</dbReference>
<gene>
    <name evidence="18" type="primary">LOC111021206</name>
</gene>
<evidence type="ECO:0000256" key="4">
    <source>
        <dbReference type="ARBA" id="ARBA00022723"/>
    </source>
</evidence>
<dbReference type="KEGG" id="mcha:111021206"/>
<keyword evidence="17" id="KW-1185">Reference proteome</keyword>
<keyword evidence="3 14" id="KW-0444">Lipid biosynthesis</keyword>
<comment type="caution">
    <text evidence="12">Lacks conserved residue(s) required for the propagation of feature annotation.</text>
</comment>
<protein>
    <recommendedName>
        <fullName evidence="14">Lipoxygenase</fullName>
        <ecNumber evidence="14">1.13.11.-</ecNumber>
    </recommendedName>
</protein>
<comment type="pathway">
    <text evidence="14">Lipid metabolism; oxylipin biosynthesis.</text>
</comment>
<dbReference type="InterPro" id="IPR013819">
    <property type="entry name" value="LipOase_C"/>
</dbReference>
<comment type="similarity">
    <text evidence="2 13">Belongs to the lipoxygenase family.</text>
</comment>
<dbReference type="GO" id="GO:0046872">
    <property type="term" value="F:metal ion binding"/>
    <property type="evidence" value="ECO:0007669"/>
    <property type="project" value="UniProtKB-UniRule"/>
</dbReference>